<keyword evidence="5" id="KW-0408">Iron</keyword>
<dbReference type="PANTHER" id="PTHR24291:SF50">
    <property type="entry name" value="BIFUNCTIONAL ALBAFLAVENONE MONOOXYGENASE_TERPENE SYNTHASE"/>
    <property type="match status" value="1"/>
</dbReference>
<dbReference type="InterPro" id="IPR017972">
    <property type="entry name" value="Cyt_P450_CS"/>
</dbReference>
<evidence type="ECO:0000313" key="7">
    <source>
        <dbReference type="EMBL" id="CBH75699.1"/>
    </source>
</evidence>
<gene>
    <name evidence="7" type="ORF">CARN1_2453</name>
    <name evidence="8" type="ORF">CARN4_0090</name>
</gene>
<evidence type="ECO:0000256" key="4">
    <source>
        <dbReference type="ARBA" id="ARBA00023002"/>
    </source>
</evidence>
<dbReference type="EMBL" id="CABL01000015">
    <property type="protein sequence ID" value="CBH75699.1"/>
    <property type="molecule type" value="Genomic_DNA"/>
</dbReference>
<evidence type="ECO:0000256" key="2">
    <source>
        <dbReference type="ARBA" id="ARBA00022617"/>
    </source>
</evidence>
<keyword evidence="3" id="KW-0479">Metal-binding</keyword>
<protein>
    <submittedName>
        <fullName evidence="7">Cytochrome P450</fullName>
    </submittedName>
</protein>
<dbReference type="EMBL" id="CABO01000050">
    <property type="protein sequence ID" value="CBI03199.1"/>
    <property type="molecule type" value="Genomic_DNA"/>
</dbReference>
<evidence type="ECO:0000256" key="6">
    <source>
        <dbReference type="ARBA" id="ARBA00023033"/>
    </source>
</evidence>
<dbReference type="InterPro" id="IPR036396">
    <property type="entry name" value="Cyt_P450_sf"/>
</dbReference>
<dbReference type="GO" id="GO:0020037">
    <property type="term" value="F:heme binding"/>
    <property type="evidence" value="ECO:0007669"/>
    <property type="project" value="InterPro"/>
</dbReference>
<dbReference type="GO" id="GO:0016705">
    <property type="term" value="F:oxidoreductase activity, acting on paired donors, with incorporation or reduction of molecular oxygen"/>
    <property type="evidence" value="ECO:0007669"/>
    <property type="project" value="InterPro"/>
</dbReference>
<keyword evidence="4" id="KW-0560">Oxidoreductase</keyword>
<dbReference type="AlphaFoldDB" id="E6PGW1"/>
<organism evidence="7">
    <name type="scientific">mine drainage metagenome</name>
    <dbReference type="NCBI Taxonomy" id="410659"/>
    <lineage>
        <taxon>unclassified sequences</taxon>
        <taxon>metagenomes</taxon>
        <taxon>ecological metagenomes</taxon>
    </lineage>
</organism>
<dbReference type="PRINTS" id="PR00385">
    <property type="entry name" value="P450"/>
</dbReference>
<dbReference type="InterPro" id="IPR050196">
    <property type="entry name" value="Cytochrome_P450_Monoox"/>
</dbReference>
<evidence type="ECO:0000256" key="1">
    <source>
        <dbReference type="ARBA" id="ARBA00010617"/>
    </source>
</evidence>
<comment type="similarity">
    <text evidence="1">Belongs to the cytochrome P450 family.</text>
</comment>
<name>E6PGW1_9ZZZZ</name>
<dbReference type="GO" id="GO:0004497">
    <property type="term" value="F:monooxygenase activity"/>
    <property type="evidence" value="ECO:0007669"/>
    <property type="project" value="UniProtKB-KW"/>
</dbReference>
<evidence type="ECO:0000256" key="3">
    <source>
        <dbReference type="ARBA" id="ARBA00022723"/>
    </source>
</evidence>
<dbReference type="Gene3D" id="1.10.630.10">
    <property type="entry name" value="Cytochrome P450"/>
    <property type="match status" value="1"/>
</dbReference>
<dbReference type="SUPFAM" id="SSF48264">
    <property type="entry name" value="Cytochrome P450"/>
    <property type="match status" value="1"/>
</dbReference>
<reference evidence="7" key="1">
    <citation type="submission" date="2009-10" db="EMBL/GenBank/DDBJ databases">
        <title>Diversity of trophic interactions inside an arsenic-rich microbial ecosystem.</title>
        <authorList>
            <person name="Bertin P.N."/>
            <person name="Heinrich-Salmeron A."/>
            <person name="Pelletier E."/>
            <person name="Goulhen-Chollet F."/>
            <person name="Arsene-Ploetze F."/>
            <person name="Gallien S."/>
            <person name="Calteau A."/>
            <person name="Vallenet D."/>
            <person name="Casiot C."/>
            <person name="Chane-Woon-Ming B."/>
            <person name="Giloteaux L."/>
            <person name="Barakat M."/>
            <person name="Bonnefoy V."/>
            <person name="Bruneel O."/>
            <person name="Chandler M."/>
            <person name="Cleiss J."/>
            <person name="Duran R."/>
            <person name="Elbaz-Poulichet F."/>
            <person name="Fonknechten N."/>
            <person name="Lauga B."/>
            <person name="Mornico D."/>
            <person name="Ortet P."/>
            <person name="Schaeffer C."/>
            <person name="Siguier P."/>
            <person name="Alexander Thil Smith A."/>
            <person name="Van Dorsselaer A."/>
            <person name="Weissenbach J."/>
            <person name="Medigue C."/>
            <person name="Le Paslier D."/>
        </authorList>
    </citation>
    <scope>NUCLEOTIDE SEQUENCE</scope>
</reference>
<dbReference type="InterPro" id="IPR002401">
    <property type="entry name" value="Cyt_P450_E_grp-I"/>
</dbReference>
<dbReference type="PROSITE" id="PS00086">
    <property type="entry name" value="CYTOCHROME_P450"/>
    <property type="match status" value="1"/>
</dbReference>
<sequence length="424" mass="48294">MQPFLRLPTFLAEVSERYGAIAAFQLPFRRFLFLNDPSQIKDVLVTQQHAFLKSEGGRALRRLLGNGLLTSEDPEHRQMRRIVQPAFHRERIAAYARAMLEHARRWCEEHADAATIEMHSSMSELTLRIASETLFGVDAGEQASEVRAALRATMESYPSGIGPLGELRSRLPFLPTTRSFNEARARLDEIVYGLIAQRRASAETGGDALSLLIAAEAAEDGYRPSDRQVRDEALTLFLAGHETTANALLWTWYLLARHPEVERRLHDEVDGADFSRDPMELWASLEYTRRVFRESMRLYPPAWIFGREARERVMLAGGYEIEAGTTVLIAPLVLHRRPDLFPDPERFDPERWLRGDTPQFAYVPFGGGARRCIGEEFAWSEGVLVLARLARAFRFEMCDEREIETVALVTLRPKGPVAMRVTRR</sequence>
<comment type="caution">
    <text evidence="7">The sequence shown here is derived from an EMBL/GenBank/DDBJ whole genome shotgun (WGS) entry which is preliminary data.</text>
</comment>
<evidence type="ECO:0000256" key="5">
    <source>
        <dbReference type="ARBA" id="ARBA00023004"/>
    </source>
</evidence>
<dbReference type="GO" id="GO:0005506">
    <property type="term" value="F:iron ion binding"/>
    <property type="evidence" value="ECO:0007669"/>
    <property type="project" value="InterPro"/>
</dbReference>
<evidence type="ECO:0000313" key="8">
    <source>
        <dbReference type="EMBL" id="CBI03199.1"/>
    </source>
</evidence>
<dbReference type="PANTHER" id="PTHR24291">
    <property type="entry name" value="CYTOCHROME P450 FAMILY 4"/>
    <property type="match status" value="1"/>
</dbReference>
<dbReference type="PRINTS" id="PR00463">
    <property type="entry name" value="EP450I"/>
</dbReference>
<dbReference type="Pfam" id="PF00067">
    <property type="entry name" value="p450"/>
    <property type="match status" value="1"/>
</dbReference>
<proteinExistence type="inferred from homology"/>
<keyword evidence="2" id="KW-0349">Heme</keyword>
<dbReference type="InterPro" id="IPR001128">
    <property type="entry name" value="Cyt_P450"/>
</dbReference>
<accession>E6PGW1</accession>
<keyword evidence="6" id="KW-0503">Monooxygenase</keyword>